<gene>
    <name evidence="1" type="ORF">L21SP5_02679</name>
</gene>
<dbReference type="PROSITE" id="PS51257">
    <property type="entry name" value="PROKAR_LIPOPROTEIN"/>
    <property type="match status" value="1"/>
</dbReference>
<evidence type="ECO:0000313" key="1">
    <source>
        <dbReference type="EMBL" id="ALO16302.1"/>
    </source>
</evidence>
<dbReference type="Proteomes" id="UP000064893">
    <property type="component" value="Chromosome"/>
</dbReference>
<evidence type="ECO:0000313" key="2">
    <source>
        <dbReference type="Proteomes" id="UP000064893"/>
    </source>
</evidence>
<dbReference type="EMBL" id="CP013118">
    <property type="protein sequence ID" value="ALO16302.1"/>
    <property type="molecule type" value="Genomic_DNA"/>
</dbReference>
<dbReference type="STRING" id="1307839.L21SP5_02679"/>
<keyword evidence="2" id="KW-1185">Reference proteome</keyword>
<proteinExistence type="predicted"/>
<dbReference type="RefSeq" id="WP_057953688.1">
    <property type="nucleotide sequence ID" value="NZ_CP013118.1"/>
</dbReference>
<dbReference type="OrthoDB" id="980385at2"/>
<name>A0A0S2I1Y1_9BACT</name>
<protein>
    <submittedName>
        <fullName evidence="1">Uncharacterized protein</fullName>
    </submittedName>
</protein>
<dbReference type="KEGG" id="blq:L21SP5_02679"/>
<reference evidence="1 2" key="1">
    <citation type="submission" date="2015-11" db="EMBL/GenBank/DDBJ databases">
        <title>Description and complete genome sequence of a novel strain predominating in hypersaline microbial mats and representing a new family of the Bacteriodetes phylum.</title>
        <authorList>
            <person name="Spring S."/>
            <person name="Bunk B."/>
            <person name="Sproer C."/>
            <person name="Klenk H.-P."/>
        </authorList>
    </citation>
    <scope>NUCLEOTIDE SEQUENCE [LARGE SCALE GENOMIC DNA]</scope>
    <source>
        <strain evidence="1 2">L21-Spi-D4</strain>
    </source>
</reference>
<accession>A0A0S2I1Y1</accession>
<sequence length="286" mass="33766">MRNLVLVILTLAFFAGCQQKNVEYDYDLENSNGIYVEKFDTLIKDENRYTSNNNVFKPGRVFVYDYYLEKTNGEKYAFQSTKDAPRLPARQRLNSWNLVHTDSLTDISVEQVLLKVRPGLQPFIEHFPDYDQTIIEYHYVQHNNDRPFNVATGVIENEKNVWLHPPRSNMFRILELNPFPFVQAPYEIGNTWQWSLKIGDAWSDERWKKWDGQIENQYQYEITDIRPVETAFGELECIEISASAKSRIGQTHLVAYFNKEHGFVKLDYTNIDSTRLVMELKEIREE</sequence>
<dbReference type="AlphaFoldDB" id="A0A0S2I1Y1"/>
<organism evidence="1 2">
    <name type="scientific">Salinivirga cyanobacteriivorans</name>
    <dbReference type="NCBI Taxonomy" id="1307839"/>
    <lineage>
        <taxon>Bacteria</taxon>
        <taxon>Pseudomonadati</taxon>
        <taxon>Bacteroidota</taxon>
        <taxon>Bacteroidia</taxon>
        <taxon>Bacteroidales</taxon>
        <taxon>Salinivirgaceae</taxon>
        <taxon>Salinivirga</taxon>
    </lineage>
</organism>